<reference evidence="4 5" key="1">
    <citation type="submission" date="2022-12" db="EMBL/GenBank/DDBJ databases">
        <title>Chromosome-level genome of Tegillarca granosa.</title>
        <authorList>
            <person name="Kim J."/>
        </authorList>
    </citation>
    <scope>NUCLEOTIDE SEQUENCE [LARGE SCALE GENOMIC DNA]</scope>
    <source>
        <strain evidence="4">Teg-2019</strain>
        <tissue evidence="4">Adductor muscle</tissue>
    </source>
</reference>
<keyword evidence="2" id="KW-0677">Repeat</keyword>
<dbReference type="PROSITE" id="PS50294">
    <property type="entry name" value="WD_REPEATS_REGION"/>
    <property type="match status" value="1"/>
</dbReference>
<protein>
    <submittedName>
        <fullName evidence="4">Uncharacterized protein</fullName>
    </submittedName>
</protein>
<feature type="repeat" description="WD" evidence="3">
    <location>
        <begin position="222"/>
        <end position="255"/>
    </location>
</feature>
<comment type="caution">
    <text evidence="4">The sequence shown here is derived from an EMBL/GenBank/DDBJ whole genome shotgun (WGS) entry which is preliminary data.</text>
</comment>
<dbReference type="Pfam" id="PF00400">
    <property type="entry name" value="WD40"/>
    <property type="match status" value="1"/>
</dbReference>
<sequence>MAAEIKPTANKSANVRKPVLISKLEGCTDDVNMAVIIPREDGVVTVSDDKAENMFAIVAFAENSEVELVPTVWITEDQKHCYWPNYKNFTKTQVAVRQAVVPNQKDFVKWEIKKIMYETRAVRCNRLLNGVSDSDIENVTKDWLRFAADRCGGRKAREEKKQQQTNDIKSLAEEGYWTILAKYMSYLTIFDEQSRYVFVGDYSGQISVLKVSNSNFEVISTLKGHSGSIRSLAWDIQRSLLFSGSFDQSVIVWDIGGRQGTAFELQGHSKAPLATFHDAKHGIVHMFLEETRKRLLTIGKDRVVKIWDIGYVL</sequence>
<gene>
    <name evidence="4" type="ORF">KUTeg_012539</name>
</gene>
<dbReference type="InterPro" id="IPR042234">
    <property type="entry name" value="WDFY1/WDFY2"/>
</dbReference>
<dbReference type="InterPro" id="IPR001680">
    <property type="entry name" value="WD40_rpt"/>
</dbReference>
<dbReference type="PROSITE" id="PS50082">
    <property type="entry name" value="WD_REPEATS_2"/>
    <property type="match status" value="1"/>
</dbReference>
<keyword evidence="5" id="KW-1185">Reference proteome</keyword>
<evidence type="ECO:0000256" key="2">
    <source>
        <dbReference type="ARBA" id="ARBA00022737"/>
    </source>
</evidence>
<dbReference type="SMART" id="SM00320">
    <property type="entry name" value="WD40"/>
    <property type="match status" value="2"/>
</dbReference>
<dbReference type="Proteomes" id="UP001217089">
    <property type="component" value="Unassembled WGS sequence"/>
</dbReference>
<evidence type="ECO:0000256" key="1">
    <source>
        <dbReference type="ARBA" id="ARBA00022574"/>
    </source>
</evidence>
<proteinExistence type="predicted"/>
<dbReference type="EMBL" id="JARBDR010000640">
    <property type="protein sequence ID" value="KAJ8310674.1"/>
    <property type="molecule type" value="Genomic_DNA"/>
</dbReference>
<name>A0ABQ9EZR9_TEGGR</name>
<dbReference type="PROSITE" id="PS00678">
    <property type="entry name" value="WD_REPEATS_1"/>
    <property type="match status" value="2"/>
</dbReference>
<evidence type="ECO:0000313" key="5">
    <source>
        <dbReference type="Proteomes" id="UP001217089"/>
    </source>
</evidence>
<evidence type="ECO:0000256" key="3">
    <source>
        <dbReference type="PROSITE-ProRule" id="PRU00221"/>
    </source>
</evidence>
<dbReference type="InterPro" id="IPR015943">
    <property type="entry name" value="WD40/YVTN_repeat-like_dom_sf"/>
</dbReference>
<dbReference type="InterPro" id="IPR036322">
    <property type="entry name" value="WD40_repeat_dom_sf"/>
</dbReference>
<keyword evidence="1 3" id="KW-0853">WD repeat</keyword>
<evidence type="ECO:0000313" key="4">
    <source>
        <dbReference type="EMBL" id="KAJ8310674.1"/>
    </source>
</evidence>
<organism evidence="4 5">
    <name type="scientific">Tegillarca granosa</name>
    <name type="common">Malaysian cockle</name>
    <name type="synonym">Anadara granosa</name>
    <dbReference type="NCBI Taxonomy" id="220873"/>
    <lineage>
        <taxon>Eukaryota</taxon>
        <taxon>Metazoa</taxon>
        <taxon>Spiralia</taxon>
        <taxon>Lophotrochozoa</taxon>
        <taxon>Mollusca</taxon>
        <taxon>Bivalvia</taxon>
        <taxon>Autobranchia</taxon>
        <taxon>Pteriomorphia</taxon>
        <taxon>Arcoida</taxon>
        <taxon>Arcoidea</taxon>
        <taxon>Arcidae</taxon>
        <taxon>Tegillarca</taxon>
    </lineage>
</organism>
<accession>A0ABQ9EZR9</accession>
<dbReference type="Gene3D" id="2.130.10.10">
    <property type="entry name" value="YVTN repeat-like/Quinoprotein amine dehydrogenase"/>
    <property type="match status" value="1"/>
</dbReference>
<dbReference type="SUPFAM" id="SSF50978">
    <property type="entry name" value="WD40 repeat-like"/>
    <property type="match status" value="1"/>
</dbReference>
<dbReference type="InterPro" id="IPR019775">
    <property type="entry name" value="WD40_repeat_CS"/>
</dbReference>
<dbReference type="PANTHER" id="PTHR46189:SF1">
    <property type="entry name" value="LD41958P"/>
    <property type="match status" value="1"/>
</dbReference>
<dbReference type="PANTHER" id="PTHR46189">
    <property type="entry name" value="LD41958P"/>
    <property type="match status" value="1"/>
</dbReference>